<keyword evidence="2" id="KW-0548">Nucleotidyltransferase</keyword>
<dbReference type="InterPro" id="IPR021109">
    <property type="entry name" value="Peptidase_aspartic_dom_sf"/>
</dbReference>
<gene>
    <name evidence="7" type="ORF">B7P43_G13841</name>
</gene>
<dbReference type="GO" id="GO:0071897">
    <property type="term" value="P:DNA biosynthetic process"/>
    <property type="evidence" value="ECO:0007669"/>
    <property type="project" value="UniProtKB-ARBA"/>
</dbReference>
<keyword evidence="3" id="KW-0540">Nuclease</keyword>
<evidence type="ECO:0000259" key="6">
    <source>
        <dbReference type="PROSITE" id="PS50878"/>
    </source>
</evidence>
<dbReference type="SUPFAM" id="SSF56672">
    <property type="entry name" value="DNA/RNA polymerases"/>
    <property type="match status" value="1"/>
</dbReference>
<evidence type="ECO:0000313" key="7">
    <source>
        <dbReference type="EMBL" id="PNF36605.1"/>
    </source>
</evidence>
<accession>A0A2J7R6Z8</accession>
<dbReference type="InterPro" id="IPR050951">
    <property type="entry name" value="Retrovirus_Pol_polyprotein"/>
</dbReference>
<dbReference type="Gene3D" id="3.30.70.270">
    <property type="match status" value="1"/>
</dbReference>
<proteinExistence type="predicted"/>
<dbReference type="PROSITE" id="PS50878">
    <property type="entry name" value="RT_POL"/>
    <property type="match status" value="1"/>
</dbReference>
<dbReference type="PANTHER" id="PTHR37984">
    <property type="entry name" value="PROTEIN CBG26694"/>
    <property type="match status" value="1"/>
</dbReference>
<evidence type="ECO:0000313" key="8">
    <source>
        <dbReference type="Proteomes" id="UP000235965"/>
    </source>
</evidence>
<dbReference type="InParanoid" id="A0A2J7R6Z8"/>
<dbReference type="SUPFAM" id="SSF50630">
    <property type="entry name" value="Acid proteases"/>
    <property type="match status" value="1"/>
</dbReference>
<dbReference type="GO" id="GO:0004519">
    <property type="term" value="F:endonuclease activity"/>
    <property type="evidence" value="ECO:0007669"/>
    <property type="project" value="UniProtKB-KW"/>
</dbReference>
<keyword evidence="4" id="KW-0255">Endonuclease</keyword>
<feature type="compositionally biased region" description="Pro residues" evidence="5">
    <location>
        <begin position="319"/>
        <end position="333"/>
    </location>
</feature>
<keyword evidence="8" id="KW-1185">Reference proteome</keyword>
<name>A0A2J7R6Z8_9NEOP</name>
<dbReference type="CDD" id="cd01647">
    <property type="entry name" value="RT_LTR"/>
    <property type="match status" value="1"/>
</dbReference>
<evidence type="ECO:0000256" key="1">
    <source>
        <dbReference type="ARBA" id="ARBA00022679"/>
    </source>
</evidence>
<dbReference type="Gene3D" id="2.40.70.10">
    <property type="entry name" value="Acid Proteases"/>
    <property type="match status" value="1"/>
</dbReference>
<dbReference type="OrthoDB" id="6764494at2759"/>
<feature type="domain" description="Reverse transcriptase" evidence="6">
    <location>
        <begin position="415"/>
        <end position="584"/>
    </location>
</feature>
<keyword evidence="4" id="KW-0378">Hydrolase</keyword>
<dbReference type="InterPro" id="IPR043502">
    <property type="entry name" value="DNA/RNA_pol_sf"/>
</dbReference>
<comment type="caution">
    <text evidence="7">The sequence shown here is derived from an EMBL/GenBank/DDBJ whole genome shotgun (WGS) entry which is preliminary data.</text>
</comment>
<dbReference type="CDD" id="cd00303">
    <property type="entry name" value="retropepsin_like"/>
    <property type="match status" value="1"/>
</dbReference>
<dbReference type="EMBL" id="NEVH01006739">
    <property type="protein sequence ID" value="PNF36605.1"/>
    <property type="molecule type" value="Genomic_DNA"/>
</dbReference>
<dbReference type="STRING" id="105785.A0A2J7R6Z8"/>
<dbReference type="Gene3D" id="3.10.10.10">
    <property type="entry name" value="HIV Type 1 Reverse Transcriptase, subunit A, domain 1"/>
    <property type="match status" value="1"/>
</dbReference>
<sequence>MSPVSKADSGLGPLRASQIDVTQNRNVGVEEEDYVVYFINENTLGQSPILKLKVGNKFVINAIIDSGSEVNLLSHDLYDKLIKAGTKLPVLPVESVVLVTAFGKRSDRIKIQVYLEFTIGTDRFEHVFMVSSQLKEDAIVGCQFLKEFGVCIDFSKGAIRYVCNGILREHEFVTRFKTHSVTSEGCDKVKAIVLSKTPSTTQQPQTQITECDDLIPRAAVTNYADPSYSQACAVVKEDKRICDDASLCLSMLRGKTLSSSGGDNNLELHGANSDYVIDVGAPDTEISERFNAQSRSSVDRAADGGINWRVNVVKKDLPGPEPSTNPEQSPPDPRSLRSEDVCKLVEQVSSLDVEQRQKLSSVLLKYLDFLTTKPGLCTLLKYKFQIVSDQPIVSFSRPIPFGQRPAVQELINQMMSDGILEISNSYILNPLTVVKKDEGKIRMCVDARKINQVTIPDYERVPPIRELLQKFYGAKYLTSLDLSSAFHQIELHEESRPFTAFLFNSTVYRFKRVPYGFKNSVPAFIRAIKLALGGDDQTNVVFYVDDILIYSKTFDEHMMHIDAVLEKLTKAGFTINANKCRFCR</sequence>
<dbReference type="AlphaFoldDB" id="A0A2J7R6Z8"/>
<dbReference type="InterPro" id="IPR043128">
    <property type="entry name" value="Rev_trsase/Diguanyl_cyclase"/>
</dbReference>
<keyword evidence="1" id="KW-0808">Transferase</keyword>
<dbReference type="PANTHER" id="PTHR37984:SF5">
    <property type="entry name" value="PROTEIN NYNRIN-LIKE"/>
    <property type="match status" value="1"/>
</dbReference>
<dbReference type="Proteomes" id="UP000235965">
    <property type="component" value="Unassembled WGS sequence"/>
</dbReference>
<dbReference type="Pfam" id="PF00078">
    <property type="entry name" value="RVT_1"/>
    <property type="match status" value="1"/>
</dbReference>
<evidence type="ECO:0000256" key="4">
    <source>
        <dbReference type="ARBA" id="ARBA00022759"/>
    </source>
</evidence>
<evidence type="ECO:0000256" key="5">
    <source>
        <dbReference type="SAM" id="MobiDB-lite"/>
    </source>
</evidence>
<dbReference type="InterPro" id="IPR000477">
    <property type="entry name" value="RT_dom"/>
</dbReference>
<feature type="non-terminal residue" evidence="7">
    <location>
        <position position="584"/>
    </location>
</feature>
<organism evidence="7 8">
    <name type="scientific">Cryptotermes secundus</name>
    <dbReference type="NCBI Taxonomy" id="105785"/>
    <lineage>
        <taxon>Eukaryota</taxon>
        <taxon>Metazoa</taxon>
        <taxon>Ecdysozoa</taxon>
        <taxon>Arthropoda</taxon>
        <taxon>Hexapoda</taxon>
        <taxon>Insecta</taxon>
        <taxon>Pterygota</taxon>
        <taxon>Neoptera</taxon>
        <taxon>Polyneoptera</taxon>
        <taxon>Dictyoptera</taxon>
        <taxon>Blattodea</taxon>
        <taxon>Blattoidea</taxon>
        <taxon>Termitoidae</taxon>
        <taxon>Kalotermitidae</taxon>
        <taxon>Cryptotermitinae</taxon>
        <taxon>Cryptotermes</taxon>
    </lineage>
</organism>
<evidence type="ECO:0000256" key="2">
    <source>
        <dbReference type="ARBA" id="ARBA00022695"/>
    </source>
</evidence>
<evidence type="ECO:0000256" key="3">
    <source>
        <dbReference type="ARBA" id="ARBA00022722"/>
    </source>
</evidence>
<reference evidence="7 8" key="1">
    <citation type="submission" date="2017-12" db="EMBL/GenBank/DDBJ databases">
        <title>Hemimetabolous genomes reveal molecular basis of termite eusociality.</title>
        <authorList>
            <person name="Harrison M.C."/>
            <person name="Jongepier E."/>
            <person name="Robertson H.M."/>
            <person name="Arning N."/>
            <person name="Bitard-Feildel T."/>
            <person name="Chao H."/>
            <person name="Childers C.P."/>
            <person name="Dinh H."/>
            <person name="Doddapaneni H."/>
            <person name="Dugan S."/>
            <person name="Gowin J."/>
            <person name="Greiner C."/>
            <person name="Han Y."/>
            <person name="Hu H."/>
            <person name="Hughes D.S.T."/>
            <person name="Huylmans A.-K."/>
            <person name="Kemena C."/>
            <person name="Kremer L.P.M."/>
            <person name="Lee S.L."/>
            <person name="Lopez-Ezquerra A."/>
            <person name="Mallet L."/>
            <person name="Monroy-Kuhn J.M."/>
            <person name="Moser A."/>
            <person name="Murali S.C."/>
            <person name="Muzny D.M."/>
            <person name="Otani S."/>
            <person name="Piulachs M.-D."/>
            <person name="Poelchau M."/>
            <person name="Qu J."/>
            <person name="Schaub F."/>
            <person name="Wada-Katsumata A."/>
            <person name="Worley K.C."/>
            <person name="Xie Q."/>
            <person name="Ylla G."/>
            <person name="Poulsen M."/>
            <person name="Gibbs R.A."/>
            <person name="Schal C."/>
            <person name="Richards S."/>
            <person name="Belles X."/>
            <person name="Korb J."/>
            <person name="Bornberg-Bauer E."/>
        </authorList>
    </citation>
    <scope>NUCLEOTIDE SEQUENCE [LARGE SCALE GENOMIC DNA]</scope>
    <source>
        <tissue evidence="7">Whole body</tissue>
    </source>
</reference>
<protein>
    <recommendedName>
        <fullName evidence="6">Reverse transcriptase domain-containing protein</fullName>
    </recommendedName>
</protein>
<feature type="region of interest" description="Disordered" evidence="5">
    <location>
        <begin position="314"/>
        <end position="338"/>
    </location>
</feature>
<dbReference type="GO" id="GO:0016779">
    <property type="term" value="F:nucleotidyltransferase activity"/>
    <property type="evidence" value="ECO:0007669"/>
    <property type="project" value="UniProtKB-KW"/>
</dbReference>